<dbReference type="EMBL" id="CP037423">
    <property type="protein sequence ID" value="QDV45202.1"/>
    <property type="molecule type" value="Genomic_DNA"/>
</dbReference>
<dbReference type="SUPFAM" id="SSF46626">
    <property type="entry name" value="Cytochrome c"/>
    <property type="match status" value="1"/>
</dbReference>
<dbReference type="GO" id="GO:0020037">
    <property type="term" value="F:heme binding"/>
    <property type="evidence" value="ECO:0007669"/>
    <property type="project" value="InterPro"/>
</dbReference>
<feature type="region of interest" description="Disordered" evidence="1">
    <location>
        <begin position="406"/>
        <end position="426"/>
    </location>
</feature>
<evidence type="ECO:0000259" key="4">
    <source>
        <dbReference type="Pfam" id="PF07587"/>
    </source>
</evidence>
<dbReference type="InterPro" id="IPR011429">
    <property type="entry name" value="Cyt_c_Planctomycete-type"/>
</dbReference>
<dbReference type="InterPro" id="IPR036909">
    <property type="entry name" value="Cyt_c-like_dom_sf"/>
</dbReference>
<keyword evidence="2" id="KW-0732">Signal</keyword>
<dbReference type="KEGG" id="snep:Enr13x_50770"/>
<dbReference type="GO" id="GO:0009055">
    <property type="term" value="F:electron transfer activity"/>
    <property type="evidence" value="ECO:0007669"/>
    <property type="project" value="InterPro"/>
</dbReference>
<feature type="signal peptide" evidence="2">
    <location>
        <begin position="1"/>
        <end position="29"/>
    </location>
</feature>
<dbReference type="PANTHER" id="PTHR35889:SF3">
    <property type="entry name" value="F-BOX DOMAIN-CONTAINING PROTEIN"/>
    <property type="match status" value="1"/>
</dbReference>
<dbReference type="PANTHER" id="PTHR35889">
    <property type="entry name" value="CYCLOINULO-OLIGOSACCHARIDE FRUCTANOTRANSFERASE-RELATED"/>
    <property type="match status" value="1"/>
</dbReference>
<gene>
    <name evidence="6" type="ORF">Enr13x_50770</name>
</gene>
<dbReference type="InterPro" id="IPR022655">
    <property type="entry name" value="DUF1553"/>
</dbReference>
<dbReference type="Pfam" id="PF07635">
    <property type="entry name" value="PSCyt1"/>
    <property type="match status" value="1"/>
</dbReference>
<keyword evidence="7" id="KW-1185">Reference proteome</keyword>
<accession>A0A518HWG6</accession>
<evidence type="ECO:0000259" key="3">
    <source>
        <dbReference type="Pfam" id="PF07583"/>
    </source>
</evidence>
<proteinExistence type="predicted"/>
<dbReference type="Pfam" id="PF07587">
    <property type="entry name" value="PSD1"/>
    <property type="match status" value="1"/>
</dbReference>
<feature type="region of interest" description="Disordered" evidence="1">
    <location>
        <begin position="488"/>
        <end position="522"/>
    </location>
</feature>
<name>A0A518HWG6_9BACT</name>
<dbReference type="InterPro" id="IPR011444">
    <property type="entry name" value="DUF1549"/>
</dbReference>
<dbReference type="OrthoDB" id="127107at2"/>
<evidence type="ECO:0000256" key="1">
    <source>
        <dbReference type="SAM" id="MobiDB-lite"/>
    </source>
</evidence>
<dbReference type="RefSeq" id="WP_145389403.1">
    <property type="nucleotide sequence ID" value="NZ_CP037423.1"/>
</dbReference>
<evidence type="ECO:0000256" key="2">
    <source>
        <dbReference type="SAM" id="SignalP"/>
    </source>
</evidence>
<dbReference type="Proteomes" id="UP000319004">
    <property type="component" value="Chromosome"/>
</dbReference>
<organism evidence="6 7">
    <name type="scientific">Stieleria neptunia</name>
    <dbReference type="NCBI Taxonomy" id="2527979"/>
    <lineage>
        <taxon>Bacteria</taxon>
        <taxon>Pseudomonadati</taxon>
        <taxon>Planctomycetota</taxon>
        <taxon>Planctomycetia</taxon>
        <taxon>Pirellulales</taxon>
        <taxon>Pirellulaceae</taxon>
        <taxon>Stieleria</taxon>
    </lineage>
</organism>
<evidence type="ECO:0000313" key="7">
    <source>
        <dbReference type="Proteomes" id="UP000319004"/>
    </source>
</evidence>
<feature type="domain" description="DUF1549" evidence="3">
    <location>
        <begin position="154"/>
        <end position="359"/>
    </location>
</feature>
<dbReference type="AlphaFoldDB" id="A0A518HWG6"/>
<feature type="compositionally biased region" description="Basic and acidic residues" evidence="1">
    <location>
        <begin position="416"/>
        <end position="426"/>
    </location>
</feature>
<sequence length="813" mass="91135" precursor="true">MMPHSESVLKKRILIAAALTCLWGQVTFAATTEIDFQKQIQPILAKKCYACHGPDVAESGLKFTSRDAALAETESGSFAIVPGDLDASLLIERITTDDEFERMPPEGDPVTEDEAALLSAWIAEGAAWQKHWAFEPLSNPTPPTVASADWQSNPIDAFIYDSLSDAGLKPNGPAGKRELIRRVYYDLTGLPPTKAEVDAFIADESPEAIKRVADRLLDSPHYGERWGRHWLDLVRFAETNSFERDGPKDNAWKFRDYVIRSFNEDKPYDQFIREQLAGDELDEVTKETLTATGYYRLGIWDDEPADELQARFDGLDDIILTTGQVFLGLTMNCARCHDHKIDPIPQKDYYSMLSFFEDVTPYARRGDLASFSQIDVSSDQLRARYAANDQQRRSIEQEMHDIEQAGIAKMSAPDQRATEGAKRDRNRVLGQKLKANLSDEQWGRYKELKSQLKQNAEQLKTLPERERVMGLATYRAVDEPTYVLYRGSPHSPSDEVSPAFPTLFEDEPPALPPTESTSNQSTGRRRVLADWIASENNRLTARVIVNRIWQFHFGRGIVRSSNNFGQLGTPPTHPELLDFLANRFIQDGWSLKSMHRLILSSRAYQMSSQGSETSLAADPDNDLFWRFDPRRLSAEEVRDSILAANGSLNTAVYGPSVYPTLSPEVLAGQSRPGSGWGNSSESDQNRRSVYIYVKRSLLTPMLSAFDFPDPDQTCEARFMTLQPAQALSLLNGDFAAEQAAKLADSVDAGAIDNRELVRRVVAAVLARPASEAEMDDGDRLIASLQKKHHLDAGQAKTLYCLSVMNWNEFLFVD</sequence>
<feature type="domain" description="DUF1553" evidence="4">
    <location>
        <begin position="524"/>
        <end position="777"/>
    </location>
</feature>
<dbReference type="Pfam" id="PF07583">
    <property type="entry name" value="PSCyt2"/>
    <property type="match status" value="1"/>
</dbReference>
<reference evidence="6 7" key="1">
    <citation type="submission" date="2019-03" db="EMBL/GenBank/DDBJ databases">
        <title>Deep-cultivation of Planctomycetes and their phenomic and genomic characterization uncovers novel biology.</title>
        <authorList>
            <person name="Wiegand S."/>
            <person name="Jogler M."/>
            <person name="Boedeker C."/>
            <person name="Pinto D."/>
            <person name="Vollmers J."/>
            <person name="Rivas-Marin E."/>
            <person name="Kohn T."/>
            <person name="Peeters S.H."/>
            <person name="Heuer A."/>
            <person name="Rast P."/>
            <person name="Oberbeckmann S."/>
            <person name="Bunk B."/>
            <person name="Jeske O."/>
            <person name="Meyerdierks A."/>
            <person name="Storesund J.E."/>
            <person name="Kallscheuer N."/>
            <person name="Luecker S."/>
            <person name="Lage O.M."/>
            <person name="Pohl T."/>
            <person name="Merkel B.J."/>
            <person name="Hornburger P."/>
            <person name="Mueller R.-W."/>
            <person name="Bruemmer F."/>
            <person name="Labrenz M."/>
            <person name="Spormann A.M."/>
            <person name="Op den Camp H."/>
            <person name="Overmann J."/>
            <person name="Amann R."/>
            <person name="Jetten M.S.M."/>
            <person name="Mascher T."/>
            <person name="Medema M.H."/>
            <person name="Devos D.P."/>
            <person name="Kaster A.-K."/>
            <person name="Ovreas L."/>
            <person name="Rohde M."/>
            <person name="Galperin M.Y."/>
            <person name="Jogler C."/>
        </authorList>
    </citation>
    <scope>NUCLEOTIDE SEQUENCE [LARGE SCALE GENOMIC DNA]</scope>
    <source>
        <strain evidence="6 7">Enr13</strain>
    </source>
</reference>
<feature type="domain" description="Cytochrome C Planctomycete-type" evidence="5">
    <location>
        <begin position="48"/>
        <end position="107"/>
    </location>
</feature>
<evidence type="ECO:0000259" key="5">
    <source>
        <dbReference type="Pfam" id="PF07635"/>
    </source>
</evidence>
<protein>
    <submittedName>
        <fullName evidence="6">Planctomycete cytochrome C</fullName>
    </submittedName>
</protein>
<evidence type="ECO:0000313" key="6">
    <source>
        <dbReference type="EMBL" id="QDV45202.1"/>
    </source>
</evidence>
<feature type="chain" id="PRO_5022179587" evidence="2">
    <location>
        <begin position="30"/>
        <end position="813"/>
    </location>
</feature>